<dbReference type="EMBL" id="CP029487">
    <property type="protein sequence ID" value="QCT73444.1"/>
    <property type="molecule type" value="Genomic_DNA"/>
</dbReference>
<keyword evidence="2" id="KW-1185">Reference proteome</keyword>
<accession>A0A4P9CCN0</accession>
<sequence>MIRFSERTGVVMEYMSCPEAAKKWGISERRVQILCREKRIQGVSKLGYMWLIPKDAEKPIDGRTKQGKELYHE</sequence>
<protein>
    <submittedName>
        <fullName evidence="1">DNA-binding protein</fullName>
    </submittedName>
</protein>
<keyword evidence="1" id="KW-0238">DNA-binding</keyword>
<organism evidence="1 2">
    <name type="scientific">Eubacterium maltosivorans</name>
    <dbReference type="NCBI Taxonomy" id="2041044"/>
    <lineage>
        <taxon>Bacteria</taxon>
        <taxon>Bacillati</taxon>
        <taxon>Bacillota</taxon>
        <taxon>Clostridia</taxon>
        <taxon>Eubacteriales</taxon>
        <taxon>Eubacteriaceae</taxon>
        <taxon>Eubacterium</taxon>
    </lineage>
</organism>
<reference evidence="1 2" key="1">
    <citation type="submission" date="2018-05" db="EMBL/GenBank/DDBJ databases">
        <title>Genome comparison of Eubacterium sp.</title>
        <authorList>
            <person name="Feng Y."/>
            <person name="Sanchez-Andrea I."/>
            <person name="Stams A.J.M."/>
            <person name="De Vos W.M."/>
        </authorList>
    </citation>
    <scope>NUCLEOTIDE SEQUENCE [LARGE SCALE GENOMIC DNA]</scope>
    <source>
        <strain evidence="1 2">YI</strain>
    </source>
</reference>
<gene>
    <name evidence="1" type="ORF">CPZ25_019685</name>
</gene>
<dbReference type="GO" id="GO:0003677">
    <property type="term" value="F:DNA binding"/>
    <property type="evidence" value="ECO:0007669"/>
    <property type="project" value="UniProtKB-KW"/>
</dbReference>
<name>A0A4P9CCN0_EUBML</name>
<dbReference type="Proteomes" id="UP000218387">
    <property type="component" value="Chromosome"/>
</dbReference>
<dbReference type="AlphaFoldDB" id="A0A4P9CCN0"/>
<evidence type="ECO:0000313" key="1">
    <source>
        <dbReference type="EMBL" id="QCT73444.1"/>
    </source>
</evidence>
<evidence type="ECO:0000313" key="2">
    <source>
        <dbReference type="Proteomes" id="UP000218387"/>
    </source>
</evidence>
<proteinExistence type="predicted"/>
<dbReference type="KEGG" id="emt:CPZ25_019685"/>